<dbReference type="PANTHER" id="PTHR42998:SF1">
    <property type="entry name" value="TYPE I RESTRICTION ENZYME HINDI METHYLASE SUBUNIT"/>
    <property type="match status" value="1"/>
</dbReference>
<keyword evidence="2" id="KW-0238">DNA-binding</keyword>
<dbReference type="GO" id="GO:0008170">
    <property type="term" value="F:N-methyltransferase activity"/>
    <property type="evidence" value="ECO:0007669"/>
    <property type="project" value="InterPro"/>
</dbReference>
<dbReference type="PANTHER" id="PTHR42998">
    <property type="entry name" value="TYPE I RESTRICTION ENZYME HINDVIIP M PROTEIN-RELATED"/>
    <property type="match status" value="1"/>
</dbReference>
<comment type="caution">
    <text evidence="4">The sequence shown here is derived from an EMBL/GenBank/DDBJ whole genome shotgun (WGS) entry which is preliminary data.</text>
</comment>
<dbReference type="AlphaFoldDB" id="A0A7X0M7Z7"/>
<dbReference type="InterPro" id="IPR044946">
    <property type="entry name" value="Restrct_endonuc_typeI_TRD_sf"/>
</dbReference>
<evidence type="ECO:0000259" key="3">
    <source>
        <dbReference type="Pfam" id="PF02384"/>
    </source>
</evidence>
<dbReference type="SUPFAM" id="SSF116734">
    <property type="entry name" value="DNA methylase specificity domain"/>
    <property type="match status" value="1"/>
</dbReference>
<gene>
    <name evidence="4" type="ORF">BJ992_004273</name>
</gene>
<dbReference type="InterPro" id="IPR029063">
    <property type="entry name" value="SAM-dependent_MTases_sf"/>
</dbReference>
<sequence length="614" mass="65936">MAGVGRAAVSNWRRRYEDFPEPVGGTATSPAFSLRAVERWLLRQGKVEELPLRERVWQQVRMAGDDPRLGDVVAEATELLRGQGKPRSVPRRAWGLMREFAQEAGAAEVVRFLLERFADVQSRRLGETPGEVAGFMVRLAVPGPGTPMEPGSGTPMESGSMTLMDPACGLGGLLAAAGGVGRVYGQEQEEALARLARARLELAGVDGEVRTGDSLREDAWAGVRVDAVVCHPPFNERNWGYEELASDPRWEYGLPPKSESELAWVQHALAKLRPGGLAVVLMPEVAANRRSGRRIRRNLLRRGAVQAVIGLPPGMAPGTGLPVHVWVLRRPERDDRTPSSVLMAVAGPATFDAVVRRWREFQGDPDAVADVPGESRAVPIIDLVDEDVDISPARHVGAAGPEGGDYAGVRAAFLSRLDRLASLVPDVPPGQARDLPAVPLAELERTGALAVHQSGRYDVDGEGEPVLEAAQVFGGGPAVGRARPEGRTVIVRGDVVVATRDREVATRVAEESGSLLGPRLTLLRPDPERLDPYFLAGFLRGVPVSAGGTQSGVTRFDARRAQVPRLPIEEQRRYGEAWRALSAFEDELRDAAAQGLLVAESVALGLASGTLGPP</sequence>
<name>A0A7X0M7Z7_9ACTN</name>
<dbReference type="Gene3D" id="3.40.50.150">
    <property type="entry name" value="Vaccinia Virus protein VP39"/>
    <property type="match status" value="1"/>
</dbReference>
<dbReference type="Proteomes" id="UP000555564">
    <property type="component" value="Unassembled WGS sequence"/>
</dbReference>
<evidence type="ECO:0000256" key="1">
    <source>
        <dbReference type="ARBA" id="ARBA00022747"/>
    </source>
</evidence>
<evidence type="ECO:0000256" key="2">
    <source>
        <dbReference type="ARBA" id="ARBA00023125"/>
    </source>
</evidence>
<feature type="domain" description="DNA methylase adenine-specific" evidence="3">
    <location>
        <begin position="111"/>
        <end position="342"/>
    </location>
</feature>
<proteinExistence type="predicted"/>
<dbReference type="InterPro" id="IPR052916">
    <property type="entry name" value="Type-I_RE_MTase_Subunit"/>
</dbReference>
<dbReference type="Gene3D" id="3.90.220.20">
    <property type="entry name" value="DNA methylase specificity domains"/>
    <property type="match status" value="1"/>
</dbReference>
<dbReference type="SUPFAM" id="SSF53335">
    <property type="entry name" value="S-adenosyl-L-methionine-dependent methyltransferases"/>
    <property type="match status" value="1"/>
</dbReference>
<keyword evidence="5" id="KW-1185">Reference proteome</keyword>
<dbReference type="GO" id="GO:0009307">
    <property type="term" value="P:DNA restriction-modification system"/>
    <property type="evidence" value="ECO:0007669"/>
    <property type="project" value="UniProtKB-KW"/>
</dbReference>
<evidence type="ECO:0000313" key="5">
    <source>
        <dbReference type="Proteomes" id="UP000555564"/>
    </source>
</evidence>
<keyword evidence="1" id="KW-0680">Restriction system</keyword>
<dbReference type="Pfam" id="PF02384">
    <property type="entry name" value="N6_Mtase"/>
    <property type="match status" value="1"/>
</dbReference>
<reference evidence="4 5" key="1">
    <citation type="submission" date="2020-08" db="EMBL/GenBank/DDBJ databases">
        <title>Sequencing the genomes of 1000 actinobacteria strains.</title>
        <authorList>
            <person name="Klenk H.-P."/>
        </authorList>
    </citation>
    <scope>NUCLEOTIDE SEQUENCE [LARGE SCALE GENOMIC DNA]</scope>
    <source>
        <strain evidence="4 5">DSM 44936</strain>
    </source>
</reference>
<dbReference type="InterPro" id="IPR003356">
    <property type="entry name" value="DNA_methylase_A-5"/>
</dbReference>
<dbReference type="RefSeq" id="WP_184983688.1">
    <property type="nucleotide sequence ID" value="NZ_BAAALO010000038.1"/>
</dbReference>
<protein>
    <recommendedName>
        <fullName evidence="3">DNA methylase adenine-specific domain-containing protein</fullName>
    </recommendedName>
</protein>
<dbReference type="GO" id="GO:0003677">
    <property type="term" value="F:DNA binding"/>
    <property type="evidence" value="ECO:0007669"/>
    <property type="project" value="UniProtKB-KW"/>
</dbReference>
<dbReference type="PRINTS" id="PR00507">
    <property type="entry name" value="N12N6MTFRASE"/>
</dbReference>
<accession>A0A7X0M7Z7</accession>
<organism evidence="4 5">
    <name type="scientific">Sphaerisporangium rubeum</name>
    <dbReference type="NCBI Taxonomy" id="321317"/>
    <lineage>
        <taxon>Bacteria</taxon>
        <taxon>Bacillati</taxon>
        <taxon>Actinomycetota</taxon>
        <taxon>Actinomycetes</taxon>
        <taxon>Streptosporangiales</taxon>
        <taxon>Streptosporangiaceae</taxon>
        <taxon>Sphaerisporangium</taxon>
    </lineage>
</organism>
<evidence type="ECO:0000313" key="4">
    <source>
        <dbReference type="EMBL" id="MBB6474842.1"/>
    </source>
</evidence>
<dbReference type="EMBL" id="JACHIU010000001">
    <property type="protein sequence ID" value="MBB6474842.1"/>
    <property type="molecule type" value="Genomic_DNA"/>
</dbReference>